<feature type="transmembrane region" description="Helical" evidence="7">
    <location>
        <begin position="416"/>
        <end position="435"/>
    </location>
</feature>
<evidence type="ECO:0000256" key="5">
    <source>
        <dbReference type="ARBA" id="ARBA00022989"/>
    </source>
</evidence>
<dbReference type="Proteomes" id="UP000663852">
    <property type="component" value="Unassembled WGS sequence"/>
</dbReference>
<feature type="transmembrane region" description="Helical" evidence="7">
    <location>
        <begin position="228"/>
        <end position="251"/>
    </location>
</feature>
<comment type="similarity">
    <text evidence="2">Belongs to the SLC29A/ENT transporter (TC 2.A.57) family.</text>
</comment>
<keyword evidence="3" id="KW-0813">Transport</keyword>
<evidence type="ECO:0000256" key="1">
    <source>
        <dbReference type="ARBA" id="ARBA00004141"/>
    </source>
</evidence>
<accession>A0A815R8J4</accession>
<feature type="transmembrane region" description="Helical" evidence="7">
    <location>
        <begin position="321"/>
        <end position="340"/>
    </location>
</feature>
<dbReference type="InterPro" id="IPR036691">
    <property type="entry name" value="Endo/exonu/phosph_ase_sf"/>
</dbReference>
<feature type="transmembrane region" description="Helical" evidence="7">
    <location>
        <begin position="511"/>
        <end position="534"/>
    </location>
</feature>
<evidence type="ECO:0000256" key="7">
    <source>
        <dbReference type="SAM" id="Phobius"/>
    </source>
</evidence>
<reference evidence="8" key="1">
    <citation type="submission" date="2021-02" db="EMBL/GenBank/DDBJ databases">
        <authorList>
            <person name="Nowell W R."/>
        </authorList>
    </citation>
    <scope>NUCLEOTIDE SEQUENCE</scope>
</reference>
<dbReference type="GO" id="GO:0005337">
    <property type="term" value="F:nucleoside transmembrane transporter activity"/>
    <property type="evidence" value="ECO:0007669"/>
    <property type="project" value="InterPro"/>
</dbReference>
<name>A0A815R8J4_ADIRI</name>
<evidence type="ECO:0000256" key="6">
    <source>
        <dbReference type="ARBA" id="ARBA00023136"/>
    </source>
</evidence>
<keyword evidence="4 7" id="KW-0812">Transmembrane</keyword>
<feature type="transmembrane region" description="Helical" evidence="7">
    <location>
        <begin position="263"/>
        <end position="289"/>
    </location>
</feature>
<dbReference type="GO" id="GO:0005886">
    <property type="term" value="C:plasma membrane"/>
    <property type="evidence" value="ECO:0007669"/>
    <property type="project" value="TreeGrafter"/>
</dbReference>
<protein>
    <submittedName>
        <fullName evidence="8">Uncharacterized protein</fullName>
    </submittedName>
</protein>
<sequence>MGSRRTNTKGKQLQELINEGFLNCVDDSITTFEKNDYEEKIDWILASQPLFSFISNVETHPTLGLLSGHKPLTFDISIGTEVNAASPRLSLNFKRANWRKYRNTLDEKLKTWNKPGPILPGDIDDYAEFVTNCITTASNIAIPTASMPNTNFKMKMESMSKKEDLQINVAEVDPRIEEINNEDEVTKHHNGIYWRLLFLNLVVLWAYQSLISAQNYYIKFFPKDHLDFWGTVSAGTSMFFLHIIQLWLGVYKYGFTKRVIPGFICYILISIAVMAFKNKILLIIAFASVGGVNTITESPIYGIAGLFTTGSFTQAVQVGNGMAGFLNVTANTIIRLLVLLFHSHIDEDQLSFYIFMSVLIVLCILAIYVYYRLISLPPVSSRIDQQMNLFQRNNVPDVIQVNEHENELSFWTLAQILKIHLIVQFYVLFISLLLWPGIPCSSSNTGWFAFRGKTWWCSPFVIFTFNLGDLIGRTLAVKVHQYFSSMTCLGAALLRTFFIIIIFYRHHIDNILLLVLITLMGLTNGLLATITFMVRPETIVGVHNCERAAYLMTAALYFGIAAGSIVAATLALTNVL</sequence>
<feature type="transmembrane region" description="Helical" evidence="7">
    <location>
        <begin position="554"/>
        <end position="575"/>
    </location>
</feature>
<dbReference type="SUPFAM" id="SSF56219">
    <property type="entry name" value="DNase I-like"/>
    <property type="match status" value="1"/>
</dbReference>
<dbReference type="Gene3D" id="3.60.10.10">
    <property type="entry name" value="Endonuclease/exonuclease/phosphatase"/>
    <property type="match status" value="1"/>
</dbReference>
<evidence type="ECO:0000256" key="3">
    <source>
        <dbReference type="ARBA" id="ARBA00022448"/>
    </source>
</evidence>
<comment type="subcellular location">
    <subcellularLocation>
        <location evidence="1">Membrane</location>
        <topology evidence="1">Multi-pass membrane protein</topology>
    </subcellularLocation>
</comment>
<feature type="transmembrane region" description="Helical" evidence="7">
    <location>
        <begin position="482"/>
        <end position="504"/>
    </location>
</feature>
<feature type="transmembrane region" description="Helical" evidence="7">
    <location>
        <begin position="455"/>
        <end position="476"/>
    </location>
</feature>
<dbReference type="EMBL" id="CAJNOJ010000512">
    <property type="protein sequence ID" value="CAF1472468.1"/>
    <property type="molecule type" value="Genomic_DNA"/>
</dbReference>
<feature type="transmembrane region" description="Helical" evidence="7">
    <location>
        <begin position="192"/>
        <end position="208"/>
    </location>
</feature>
<keyword evidence="6 7" id="KW-0472">Membrane</keyword>
<evidence type="ECO:0000313" key="8">
    <source>
        <dbReference type="EMBL" id="CAF1472468.1"/>
    </source>
</evidence>
<evidence type="ECO:0000256" key="2">
    <source>
        <dbReference type="ARBA" id="ARBA00007965"/>
    </source>
</evidence>
<proteinExistence type="inferred from homology"/>
<comment type="caution">
    <text evidence="8">The sequence shown here is derived from an EMBL/GenBank/DDBJ whole genome shotgun (WGS) entry which is preliminary data.</text>
</comment>
<dbReference type="Pfam" id="PF01733">
    <property type="entry name" value="Nucleoside_tran"/>
    <property type="match status" value="1"/>
</dbReference>
<dbReference type="PANTHER" id="PTHR10332">
    <property type="entry name" value="EQUILIBRATIVE NUCLEOSIDE TRANSPORTER"/>
    <property type="match status" value="1"/>
</dbReference>
<organism evidence="8 9">
    <name type="scientific">Adineta ricciae</name>
    <name type="common">Rotifer</name>
    <dbReference type="NCBI Taxonomy" id="249248"/>
    <lineage>
        <taxon>Eukaryota</taxon>
        <taxon>Metazoa</taxon>
        <taxon>Spiralia</taxon>
        <taxon>Gnathifera</taxon>
        <taxon>Rotifera</taxon>
        <taxon>Eurotatoria</taxon>
        <taxon>Bdelloidea</taxon>
        <taxon>Adinetida</taxon>
        <taxon>Adinetidae</taxon>
        <taxon>Adineta</taxon>
    </lineage>
</organism>
<dbReference type="PANTHER" id="PTHR10332:SF10">
    <property type="entry name" value="EQUILIBRATIVE NUCLEOSIDE TRANSPORTER 4"/>
    <property type="match status" value="1"/>
</dbReference>
<keyword evidence="5 7" id="KW-1133">Transmembrane helix</keyword>
<dbReference type="SUPFAM" id="SSF103473">
    <property type="entry name" value="MFS general substrate transporter"/>
    <property type="match status" value="1"/>
</dbReference>
<gene>
    <name evidence="8" type="ORF">EDS130_LOCUS40886</name>
</gene>
<dbReference type="InterPro" id="IPR002259">
    <property type="entry name" value="Eqnu_transpt"/>
</dbReference>
<feature type="transmembrane region" description="Helical" evidence="7">
    <location>
        <begin position="352"/>
        <end position="371"/>
    </location>
</feature>
<evidence type="ECO:0000313" key="9">
    <source>
        <dbReference type="Proteomes" id="UP000663852"/>
    </source>
</evidence>
<dbReference type="OrthoDB" id="1856718at2759"/>
<dbReference type="AlphaFoldDB" id="A0A815R8J4"/>
<dbReference type="InterPro" id="IPR036259">
    <property type="entry name" value="MFS_trans_sf"/>
</dbReference>
<evidence type="ECO:0000256" key="4">
    <source>
        <dbReference type="ARBA" id="ARBA00022692"/>
    </source>
</evidence>